<evidence type="ECO:0000313" key="2">
    <source>
        <dbReference type="Proteomes" id="UP000095605"/>
    </source>
</evidence>
<comment type="caution">
    <text evidence="1">The sequence shown here is derived from an EMBL/GenBank/DDBJ whole genome shotgun (WGS) entry which is preliminary data.</text>
</comment>
<keyword evidence="2" id="KW-1185">Reference proteome</keyword>
<proteinExistence type="predicted"/>
<sequence>MNTEEYKNAVFVSGLRFDKSYTISSIEEITYELFSQFTIVKDIHVFPMKNNDEKTPLILYSAILTLYEEDDMNHVIKVWEDIRQNVKVNSHVITVKKYNKKHEDNKGEKFVSYAVVAIYNILDPIEVTDPKHKKKNLIDKIDHEVYEMRLNKVKTFLDSIKDQYKLVDMNPQLMFLAESTDIYKPYVLLQFKSFKNADSFIADNDDMILFENRNLKIDYAYKDPEDLTLGKNGDSLQRFLEGEVTST</sequence>
<reference evidence="2" key="1">
    <citation type="journal article" date="2016" name="Genome Announc.">
        <title>Genome sequences of three species of Hanseniaspora isolated from spontaneous wine fermentations.</title>
        <authorList>
            <person name="Sternes P.R."/>
            <person name="Lee D."/>
            <person name="Kutyna D.R."/>
            <person name="Borneman A.R."/>
        </authorList>
    </citation>
    <scope>NUCLEOTIDE SEQUENCE [LARGE SCALE GENOMIC DNA]</scope>
    <source>
        <strain evidence="2">AWRI3578</strain>
    </source>
</reference>
<protein>
    <submittedName>
        <fullName evidence="1">Uncharacterized protein</fullName>
    </submittedName>
</protein>
<dbReference type="EMBL" id="LPNL01000008">
    <property type="protein sequence ID" value="OEJ82241.1"/>
    <property type="molecule type" value="Genomic_DNA"/>
</dbReference>
<accession>A0A1E5R5S8</accession>
<organism evidence="1 2">
    <name type="scientific">Hanseniaspora opuntiae</name>
    <dbReference type="NCBI Taxonomy" id="211096"/>
    <lineage>
        <taxon>Eukaryota</taxon>
        <taxon>Fungi</taxon>
        <taxon>Dikarya</taxon>
        <taxon>Ascomycota</taxon>
        <taxon>Saccharomycotina</taxon>
        <taxon>Saccharomycetes</taxon>
        <taxon>Saccharomycodales</taxon>
        <taxon>Saccharomycodaceae</taxon>
        <taxon>Hanseniaspora</taxon>
    </lineage>
</organism>
<dbReference type="Proteomes" id="UP000095605">
    <property type="component" value="Unassembled WGS sequence"/>
</dbReference>
<gene>
    <name evidence="1" type="ORF">AWRI3578_g3556</name>
</gene>
<name>A0A1E5R5S8_9ASCO</name>
<dbReference type="OrthoDB" id="10288841at2759"/>
<evidence type="ECO:0000313" key="1">
    <source>
        <dbReference type="EMBL" id="OEJ82241.1"/>
    </source>
</evidence>
<dbReference type="AlphaFoldDB" id="A0A1E5R5S8"/>